<evidence type="ECO:0000313" key="11">
    <source>
        <dbReference type="Proteomes" id="UP000245168"/>
    </source>
</evidence>
<dbReference type="Proteomes" id="UP000245168">
    <property type="component" value="Unassembled WGS sequence"/>
</dbReference>
<dbReference type="GO" id="GO:0016705">
    <property type="term" value="F:oxidoreductase activity, acting on paired donors, with incorporation or reduction of molecular oxygen"/>
    <property type="evidence" value="ECO:0007669"/>
    <property type="project" value="InterPro"/>
</dbReference>
<keyword evidence="5" id="KW-0274">FAD</keyword>
<evidence type="ECO:0000256" key="2">
    <source>
        <dbReference type="ARBA" id="ARBA00004749"/>
    </source>
</evidence>
<evidence type="ECO:0000256" key="5">
    <source>
        <dbReference type="ARBA" id="ARBA00022827"/>
    </source>
</evidence>
<reference evidence="11" key="1">
    <citation type="submission" date="2018-05" db="EMBL/GenBank/DDBJ databases">
        <authorList>
            <person name="Liu B.-T."/>
        </authorList>
    </citation>
    <scope>NUCLEOTIDE SEQUENCE [LARGE SCALE GENOMIC DNA]</scope>
    <source>
        <strain evidence="11">WD6-1</strain>
    </source>
</reference>
<comment type="pathway">
    <text evidence="2">Cofactor biosynthesis; ubiquinone biosynthesis.</text>
</comment>
<evidence type="ECO:0000256" key="1">
    <source>
        <dbReference type="ARBA" id="ARBA00001974"/>
    </source>
</evidence>
<feature type="region of interest" description="Disordered" evidence="8">
    <location>
        <begin position="91"/>
        <end position="119"/>
    </location>
</feature>
<dbReference type="InterPro" id="IPR051205">
    <property type="entry name" value="UbiH/COQ6_monooxygenase"/>
</dbReference>
<proteinExistence type="inferred from homology"/>
<dbReference type="NCBIfam" id="TIGR01988">
    <property type="entry name" value="Ubi-OHases"/>
    <property type="match status" value="1"/>
</dbReference>
<evidence type="ECO:0000256" key="6">
    <source>
        <dbReference type="ARBA" id="ARBA00023002"/>
    </source>
</evidence>
<sequence length="422" mass="45015">MTRKPLFSGDVAISGGGLAGLTLALALHKAGVKVAVVDALPLETRLAPAFDGRASALAYTSFRMLEAVGAATHLGENVQRIEDILVVDGRPSDGLKPGGPGRDQLHFDRREISPDDDGEPLGWMVENRFTRVALAKAAEEAGLPVFAPERALGMDQRPGGAELHLEGGGRLDASLVIACDGKFSTLREQAGIRTVGRLYGQKGLVATVAHELPHEGVAYEFFMPAGPFAILPLPNNRSSLVWTERSKAADALKDMDDDGFQEALEARFGDFLGKLTPEGPRWAYPLGLKVAERFIDDRLALVGDAARAIHPIAGQGFNLGVRDAAALAEVLVEAKRAGLDPGSEAVLARYERWRKTDSAALALGTDFFNTLFSNDIGPLRAVRGLGLSLVDKVPAARRFFMRTAGGETGDLPALLRGEALRL</sequence>
<dbReference type="SUPFAM" id="SSF51905">
    <property type="entry name" value="FAD/NAD(P)-binding domain"/>
    <property type="match status" value="1"/>
</dbReference>
<dbReference type="UniPathway" id="UPA00232"/>
<dbReference type="InterPro" id="IPR018168">
    <property type="entry name" value="Ubi_Hdrlase_CS"/>
</dbReference>
<dbReference type="OrthoDB" id="9796623at2"/>
<dbReference type="FunFam" id="3.50.50.60:FF:000021">
    <property type="entry name" value="Ubiquinone biosynthesis monooxygenase COQ6"/>
    <property type="match status" value="1"/>
</dbReference>
<evidence type="ECO:0000313" key="10">
    <source>
        <dbReference type="EMBL" id="PWE18170.1"/>
    </source>
</evidence>
<dbReference type="AlphaFoldDB" id="A0A2U2BVZ6"/>
<evidence type="ECO:0000256" key="7">
    <source>
        <dbReference type="ARBA" id="ARBA00023033"/>
    </source>
</evidence>
<dbReference type="PROSITE" id="PS01304">
    <property type="entry name" value="UBIH"/>
    <property type="match status" value="1"/>
</dbReference>
<evidence type="ECO:0000256" key="4">
    <source>
        <dbReference type="ARBA" id="ARBA00022630"/>
    </source>
</evidence>
<dbReference type="Pfam" id="PF01494">
    <property type="entry name" value="FAD_binding_3"/>
    <property type="match status" value="1"/>
</dbReference>
<organism evidence="10 11">
    <name type="scientific">Marinicauda salina</name>
    <dbReference type="NCBI Taxonomy" id="2135793"/>
    <lineage>
        <taxon>Bacteria</taxon>
        <taxon>Pseudomonadati</taxon>
        <taxon>Pseudomonadota</taxon>
        <taxon>Alphaproteobacteria</taxon>
        <taxon>Maricaulales</taxon>
        <taxon>Maricaulaceae</taxon>
        <taxon>Marinicauda</taxon>
    </lineage>
</organism>
<feature type="domain" description="FAD-binding" evidence="9">
    <location>
        <begin position="10"/>
        <end position="356"/>
    </location>
</feature>
<feature type="compositionally biased region" description="Basic and acidic residues" evidence="8">
    <location>
        <begin position="103"/>
        <end position="113"/>
    </location>
</feature>
<dbReference type="PANTHER" id="PTHR43876:SF7">
    <property type="entry name" value="UBIQUINONE BIOSYNTHESIS MONOOXYGENASE COQ6, MITOCHONDRIAL"/>
    <property type="match status" value="1"/>
</dbReference>
<dbReference type="PRINTS" id="PR00420">
    <property type="entry name" value="RNGMNOXGNASE"/>
</dbReference>
<comment type="similarity">
    <text evidence="3">Belongs to the UbiH/COQ6 family.</text>
</comment>
<dbReference type="InterPro" id="IPR002938">
    <property type="entry name" value="FAD-bd"/>
</dbReference>
<evidence type="ECO:0000259" key="9">
    <source>
        <dbReference type="Pfam" id="PF01494"/>
    </source>
</evidence>
<keyword evidence="7" id="KW-0503">Monooxygenase</keyword>
<keyword evidence="6" id="KW-0560">Oxidoreductase</keyword>
<dbReference type="EMBL" id="QEXV01000001">
    <property type="protein sequence ID" value="PWE18170.1"/>
    <property type="molecule type" value="Genomic_DNA"/>
</dbReference>
<dbReference type="RefSeq" id="WP_109251444.1">
    <property type="nucleotide sequence ID" value="NZ_QEXV01000001.1"/>
</dbReference>
<dbReference type="InterPro" id="IPR010971">
    <property type="entry name" value="UbiH/COQ6"/>
</dbReference>
<comment type="caution">
    <text evidence="10">The sequence shown here is derived from an EMBL/GenBank/DDBJ whole genome shotgun (WGS) entry which is preliminary data.</text>
</comment>
<comment type="cofactor">
    <cofactor evidence="1">
        <name>FAD</name>
        <dbReference type="ChEBI" id="CHEBI:57692"/>
    </cofactor>
</comment>
<gene>
    <name evidence="10" type="ORF">DDZ18_00725</name>
</gene>
<dbReference type="GO" id="GO:0110142">
    <property type="term" value="C:ubiquinone biosynthesis complex"/>
    <property type="evidence" value="ECO:0007669"/>
    <property type="project" value="UniProtKB-ARBA"/>
</dbReference>
<dbReference type="GO" id="GO:0004497">
    <property type="term" value="F:monooxygenase activity"/>
    <property type="evidence" value="ECO:0007669"/>
    <property type="project" value="UniProtKB-KW"/>
</dbReference>
<protein>
    <submittedName>
        <fullName evidence="10">2-octaprenyl-6-methoxyphenyl hydroxylase</fullName>
    </submittedName>
</protein>
<name>A0A2U2BVZ6_9PROT</name>
<dbReference type="PANTHER" id="PTHR43876">
    <property type="entry name" value="UBIQUINONE BIOSYNTHESIS MONOOXYGENASE COQ6, MITOCHONDRIAL"/>
    <property type="match status" value="1"/>
</dbReference>
<dbReference type="GO" id="GO:0071949">
    <property type="term" value="F:FAD binding"/>
    <property type="evidence" value="ECO:0007669"/>
    <property type="project" value="InterPro"/>
</dbReference>
<evidence type="ECO:0000256" key="3">
    <source>
        <dbReference type="ARBA" id="ARBA00005349"/>
    </source>
</evidence>
<dbReference type="InterPro" id="IPR036188">
    <property type="entry name" value="FAD/NAD-bd_sf"/>
</dbReference>
<dbReference type="Gene3D" id="3.50.50.60">
    <property type="entry name" value="FAD/NAD(P)-binding domain"/>
    <property type="match status" value="2"/>
</dbReference>
<dbReference type="GO" id="GO:0006744">
    <property type="term" value="P:ubiquinone biosynthetic process"/>
    <property type="evidence" value="ECO:0007669"/>
    <property type="project" value="UniProtKB-UniPathway"/>
</dbReference>
<keyword evidence="4" id="KW-0285">Flavoprotein</keyword>
<keyword evidence="11" id="KW-1185">Reference proteome</keyword>
<evidence type="ECO:0000256" key="8">
    <source>
        <dbReference type="SAM" id="MobiDB-lite"/>
    </source>
</evidence>
<accession>A0A2U2BVZ6</accession>